<dbReference type="SUPFAM" id="SSF56601">
    <property type="entry name" value="beta-lactamase/transpeptidase-like"/>
    <property type="match status" value="1"/>
</dbReference>
<dbReference type="InterPro" id="IPR001466">
    <property type="entry name" value="Beta-lactam-related"/>
</dbReference>
<dbReference type="EMBL" id="FOLQ01000001">
    <property type="protein sequence ID" value="SFC30643.1"/>
    <property type="molecule type" value="Genomic_DNA"/>
</dbReference>
<evidence type="ECO:0000313" key="3">
    <source>
        <dbReference type="Proteomes" id="UP000198598"/>
    </source>
</evidence>
<dbReference type="InterPro" id="IPR050491">
    <property type="entry name" value="AmpC-like"/>
</dbReference>
<dbReference type="PANTHER" id="PTHR46825">
    <property type="entry name" value="D-ALANYL-D-ALANINE-CARBOXYPEPTIDASE/ENDOPEPTIDASE AMPH"/>
    <property type="match status" value="1"/>
</dbReference>
<dbReference type="InterPro" id="IPR012338">
    <property type="entry name" value="Beta-lactam/transpept-like"/>
</dbReference>
<dbReference type="PANTHER" id="PTHR46825:SF9">
    <property type="entry name" value="BETA-LACTAMASE-RELATED DOMAIN-CONTAINING PROTEIN"/>
    <property type="match status" value="1"/>
</dbReference>
<feature type="domain" description="Beta-lactamase-related" evidence="1">
    <location>
        <begin position="42"/>
        <end position="348"/>
    </location>
</feature>
<evidence type="ECO:0000313" key="2">
    <source>
        <dbReference type="EMBL" id="SFC30643.1"/>
    </source>
</evidence>
<protein>
    <submittedName>
        <fullName evidence="2">CubicO group peptidase, beta-lactamase class C family</fullName>
    </submittedName>
</protein>
<name>A0A1I1IA16_9BACT</name>
<sequence>MTFSYLQKRYVRAISPLLVGFLLLSGWSSAQSINQVSVDSIDAILGKHMSSKHIPGVSIAVVHQGKVVLTKGYGMANLEVSAPATDKSVYAIGSVSKQLIATGILILAQEGKLKLSDDIHIYYPQAPQTWQGITLRHLLSHTSGIIREAPAFDPAKIQPDSVVVQSAFPLPLQFSIGTKWQYCNVGYFALADIIRKVSGQPWSAFLKQRVFTPLNMTTTRTTTLTEVIPNRVDGYEWEETHYHRAQGYRALRPSGAFLSTILDLVKWDASLYTDKILTQASRTEMWTPITLKDSTKYAYGLGWTVDTLQAYRRVHHGGSLPGFRSEYARFPESGLSVIVLTNAESAQPATIAQDIALLYLRPATRKAVSKK</sequence>
<proteinExistence type="predicted"/>
<dbReference type="STRING" id="662367.SAMN05216167_101837"/>
<dbReference type="AlphaFoldDB" id="A0A1I1IA16"/>
<accession>A0A1I1IA16</accession>
<dbReference type="Gene3D" id="3.40.710.10">
    <property type="entry name" value="DD-peptidase/beta-lactamase superfamily"/>
    <property type="match status" value="1"/>
</dbReference>
<organism evidence="2 3">
    <name type="scientific">Spirosoma endophyticum</name>
    <dbReference type="NCBI Taxonomy" id="662367"/>
    <lineage>
        <taxon>Bacteria</taxon>
        <taxon>Pseudomonadati</taxon>
        <taxon>Bacteroidota</taxon>
        <taxon>Cytophagia</taxon>
        <taxon>Cytophagales</taxon>
        <taxon>Cytophagaceae</taxon>
        <taxon>Spirosoma</taxon>
    </lineage>
</organism>
<dbReference type="RefSeq" id="WP_177236498.1">
    <property type="nucleotide sequence ID" value="NZ_FOLQ01000001.1"/>
</dbReference>
<reference evidence="2 3" key="1">
    <citation type="submission" date="2016-10" db="EMBL/GenBank/DDBJ databases">
        <authorList>
            <person name="de Groot N.N."/>
        </authorList>
    </citation>
    <scope>NUCLEOTIDE SEQUENCE [LARGE SCALE GENOMIC DNA]</scope>
    <source>
        <strain evidence="2 3">DSM 26130</strain>
    </source>
</reference>
<dbReference type="Pfam" id="PF00144">
    <property type="entry name" value="Beta-lactamase"/>
    <property type="match status" value="1"/>
</dbReference>
<evidence type="ECO:0000259" key="1">
    <source>
        <dbReference type="Pfam" id="PF00144"/>
    </source>
</evidence>
<dbReference type="Proteomes" id="UP000198598">
    <property type="component" value="Unassembled WGS sequence"/>
</dbReference>
<gene>
    <name evidence="2" type="ORF">SAMN05216167_101837</name>
</gene>
<keyword evidence="3" id="KW-1185">Reference proteome</keyword>